<dbReference type="Proteomes" id="UP000600600">
    <property type="component" value="Unassembled WGS sequence"/>
</dbReference>
<dbReference type="RefSeq" id="WP_186966356.1">
    <property type="nucleotide sequence ID" value="NZ_CP182814.1"/>
</dbReference>
<dbReference type="PANTHER" id="PTHR32385:SF15">
    <property type="entry name" value="INOSITOL PHOSPHOCERAMIDE MANNOSYLTRANSFERASE 1"/>
    <property type="match status" value="1"/>
</dbReference>
<dbReference type="EMBL" id="JACOOE010000001">
    <property type="protein sequence ID" value="MBC5603628.1"/>
    <property type="molecule type" value="Genomic_DNA"/>
</dbReference>
<gene>
    <name evidence="2" type="ORF">H8S67_02910</name>
</gene>
<sequence length="234" mass="27460">MIPKIIHLCWFSNDPFPIEIKICQESWKRILPDYEIRHWTYADAQAINCQYINEALAVKKWAFAADAVRFYALYMEGGVYMDSDILIKKRFDQFIPESGFTTFHEHMGALLQLQAAFLIGEKGNAYCKNVFEYYNSRPFIKSDGSFDMEISPCVMMKIARQIGYKQQDIEQHLLDDVIIYPGYFVTPRKKIKKHPDAFAQHQIYGSWRKKKLGRKIELAMKSFGLWVRFSLLGK</sequence>
<dbReference type="InterPro" id="IPR051706">
    <property type="entry name" value="Glycosyltransferase_domain"/>
</dbReference>
<comment type="caution">
    <text evidence="2">The sequence shown here is derived from an EMBL/GenBank/DDBJ whole genome shotgun (WGS) entry which is preliminary data.</text>
</comment>
<dbReference type="SUPFAM" id="SSF53448">
    <property type="entry name" value="Nucleotide-diphospho-sugar transferases"/>
    <property type="match status" value="1"/>
</dbReference>
<organism evidence="2 3">
    <name type="scientific">Bacteroides difficilis</name>
    <dbReference type="NCBI Taxonomy" id="2763021"/>
    <lineage>
        <taxon>Bacteria</taxon>
        <taxon>Pseudomonadati</taxon>
        <taxon>Bacteroidota</taxon>
        <taxon>Bacteroidia</taxon>
        <taxon>Bacteroidales</taxon>
        <taxon>Bacteroidaceae</taxon>
        <taxon>Bacteroides</taxon>
    </lineage>
</organism>
<keyword evidence="1" id="KW-0808">Transferase</keyword>
<dbReference type="Gene3D" id="3.90.550.20">
    <property type="match status" value="1"/>
</dbReference>
<evidence type="ECO:0000313" key="3">
    <source>
        <dbReference type="Proteomes" id="UP000600600"/>
    </source>
</evidence>
<protein>
    <submittedName>
        <fullName evidence="2">Glycosyltransferase</fullName>
    </submittedName>
</protein>
<evidence type="ECO:0000256" key="1">
    <source>
        <dbReference type="ARBA" id="ARBA00022679"/>
    </source>
</evidence>
<evidence type="ECO:0000313" key="2">
    <source>
        <dbReference type="EMBL" id="MBC5603628.1"/>
    </source>
</evidence>
<dbReference type="Pfam" id="PF04488">
    <property type="entry name" value="Gly_transf_sug"/>
    <property type="match status" value="1"/>
</dbReference>
<dbReference type="InterPro" id="IPR007577">
    <property type="entry name" value="GlycoTrfase_DXD_sugar-bd_CS"/>
</dbReference>
<dbReference type="InterPro" id="IPR029044">
    <property type="entry name" value="Nucleotide-diphossugar_trans"/>
</dbReference>
<keyword evidence="3" id="KW-1185">Reference proteome</keyword>
<name>A0ABR7C744_9BACE</name>
<proteinExistence type="predicted"/>
<accession>A0ABR7C744</accession>
<reference evidence="2 3" key="1">
    <citation type="submission" date="2020-08" db="EMBL/GenBank/DDBJ databases">
        <title>Genome public.</title>
        <authorList>
            <person name="Liu C."/>
            <person name="Sun Q."/>
        </authorList>
    </citation>
    <scope>NUCLEOTIDE SEQUENCE [LARGE SCALE GENOMIC DNA]</scope>
    <source>
        <strain evidence="2 3">M27</strain>
    </source>
</reference>
<dbReference type="PANTHER" id="PTHR32385">
    <property type="entry name" value="MANNOSYL PHOSPHORYLINOSITOL CERAMIDE SYNTHASE"/>
    <property type="match status" value="1"/>
</dbReference>